<dbReference type="EMBL" id="MU805968">
    <property type="protein sequence ID" value="KAJ3843768.1"/>
    <property type="molecule type" value="Genomic_DNA"/>
</dbReference>
<reference evidence="2" key="1">
    <citation type="submission" date="2022-08" db="EMBL/GenBank/DDBJ databases">
        <authorList>
            <consortium name="DOE Joint Genome Institute"/>
            <person name="Min B."/>
            <person name="Riley R."/>
            <person name="Sierra-Patev S."/>
            <person name="Naranjo-Ortiz M."/>
            <person name="Looney B."/>
            <person name="Konkel Z."/>
            <person name="Slot J.C."/>
            <person name="Sakamoto Y."/>
            <person name="Steenwyk J.L."/>
            <person name="Rokas A."/>
            <person name="Carro J."/>
            <person name="Camarero S."/>
            <person name="Ferreira P."/>
            <person name="Molpeceres G."/>
            <person name="Ruiz-Duenas F.J."/>
            <person name="Serrano A."/>
            <person name="Henrissat B."/>
            <person name="Drula E."/>
            <person name="Hughes K.W."/>
            <person name="Mata J.L."/>
            <person name="Ishikawa N.K."/>
            <person name="Vargas-Isla R."/>
            <person name="Ushijima S."/>
            <person name="Smith C.A."/>
            <person name="Ahrendt S."/>
            <person name="Andreopoulos W."/>
            <person name="He G."/>
            <person name="Labutti K."/>
            <person name="Lipzen A."/>
            <person name="Ng V."/>
            <person name="Sandor L."/>
            <person name="Barry K."/>
            <person name="Martinez A.T."/>
            <person name="Xiao Y."/>
            <person name="Gibbons J.G."/>
            <person name="Terashima K."/>
            <person name="Hibbett D.S."/>
            <person name="Grigoriev I.V."/>
        </authorList>
    </citation>
    <scope>NUCLEOTIDE SEQUENCE</scope>
    <source>
        <strain evidence="2">TFB9207</strain>
    </source>
</reference>
<dbReference type="Proteomes" id="UP001163846">
    <property type="component" value="Unassembled WGS sequence"/>
</dbReference>
<evidence type="ECO:0000313" key="3">
    <source>
        <dbReference type="Proteomes" id="UP001163846"/>
    </source>
</evidence>
<accession>A0AA38PIX3</accession>
<organism evidence="2 3">
    <name type="scientific">Lentinula raphanica</name>
    <dbReference type="NCBI Taxonomy" id="153919"/>
    <lineage>
        <taxon>Eukaryota</taxon>
        <taxon>Fungi</taxon>
        <taxon>Dikarya</taxon>
        <taxon>Basidiomycota</taxon>
        <taxon>Agaricomycotina</taxon>
        <taxon>Agaricomycetes</taxon>
        <taxon>Agaricomycetidae</taxon>
        <taxon>Agaricales</taxon>
        <taxon>Marasmiineae</taxon>
        <taxon>Omphalotaceae</taxon>
        <taxon>Lentinula</taxon>
    </lineage>
</organism>
<dbReference type="AlphaFoldDB" id="A0AA38PIX3"/>
<gene>
    <name evidence="2" type="ORF">F5878DRAFT_234024</name>
</gene>
<evidence type="ECO:0008006" key="4">
    <source>
        <dbReference type="Google" id="ProtNLM"/>
    </source>
</evidence>
<protein>
    <recommendedName>
        <fullName evidence="4">Terpenoid synthase</fullName>
    </recommendedName>
</protein>
<feature type="chain" id="PRO_5041352554" description="Terpenoid synthase" evidence="1">
    <location>
        <begin position="23"/>
        <end position="334"/>
    </location>
</feature>
<name>A0AA38PIX3_9AGAR</name>
<evidence type="ECO:0000313" key="2">
    <source>
        <dbReference type="EMBL" id="KAJ3843768.1"/>
    </source>
</evidence>
<feature type="signal peptide" evidence="1">
    <location>
        <begin position="1"/>
        <end position="22"/>
    </location>
</feature>
<keyword evidence="3" id="KW-1185">Reference proteome</keyword>
<sequence length="334" mass="36851">MILPHYLLAFLLAIGAVPTAFAVPVQRGPSRESVVHSGASKAFVPTVKRADECHCSQNPRVLSGSGSDGLRAKTSLPLCYNDGGRSSSLPIVRTVIEALDKEARDKAGITHPPTKSLVVDGSHPNNGSDVLKILSEHGKHPSPENVYEVFWSYAVLWERDIRKSESLSDFLGTDNGRLYMDTDKLIGKVLPGFDRIELETMILMDLFVSSNLHDSTRPQQVMAKSGYVILTELRSYAKDIQSSHTVAEFANTHYSGRLFHWLDAVLPRVSDYGETFLPGLVQEDINGSTSVEKATKRMLQIQDYIRSVVEATPPSAAKELKKMMDAAIHEAFQE</sequence>
<proteinExistence type="predicted"/>
<evidence type="ECO:0000256" key="1">
    <source>
        <dbReference type="SAM" id="SignalP"/>
    </source>
</evidence>
<comment type="caution">
    <text evidence="2">The sequence shown here is derived from an EMBL/GenBank/DDBJ whole genome shotgun (WGS) entry which is preliminary data.</text>
</comment>
<keyword evidence="1" id="KW-0732">Signal</keyword>